<keyword evidence="7" id="KW-0408">Iron</keyword>
<dbReference type="PANTHER" id="PTHR47354">
    <property type="entry name" value="NADH OXIDOREDUCTASE HCR"/>
    <property type="match status" value="1"/>
</dbReference>
<dbReference type="Pfam" id="PF00111">
    <property type="entry name" value="Fer2"/>
    <property type="match status" value="1"/>
</dbReference>
<dbReference type="InterPro" id="IPR050415">
    <property type="entry name" value="MRET"/>
</dbReference>
<keyword evidence="4" id="KW-0479">Metal-binding</keyword>
<dbReference type="Pfam" id="PF00970">
    <property type="entry name" value="FAD_binding_6"/>
    <property type="match status" value="1"/>
</dbReference>
<dbReference type="Gene3D" id="2.40.30.10">
    <property type="entry name" value="Translation factors"/>
    <property type="match status" value="1"/>
</dbReference>
<name>A0A495EBR5_9FLAO</name>
<evidence type="ECO:0000313" key="12">
    <source>
        <dbReference type="Proteomes" id="UP000269412"/>
    </source>
</evidence>
<dbReference type="PRINTS" id="PR00371">
    <property type="entry name" value="FPNCR"/>
</dbReference>
<dbReference type="PRINTS" id="PR00406">
    <property type="entry name" value="CYTB5RDTASE"/>
</dbReference>
<dbReference type="AlphaFoldDB" id="A0A495EBR5"/>
<dbReference type="InterPro" id="IPR017938">
    <property type="entry name" value="Riboflavin_synthase-like_b-brl"/>
</dbReference>
<dbReference type="PROSITE" id="PS51085">
    <property type="entry name" value="2FE2S_FER_2"/>
    <property type="match status" value="1"/>
</dbReference>
<dbReference type="GO" id="GO:0051537">
    <property type="term" value="F:2 iron, 2 sulfur cluster binding"/>
    <property type="evidence" value="ECO:0007669"/>
    <property type="project" value="UniProtKB-KW"/>
</dbReference>
<keyword evidence="6" id="KW-0560">Oxidoreductase</keyword>
<dbReference type="InterPro" id="IPR001433">
    <property type="entry name" value="OxRdtase_FAD/NAD-bd"/>
</dbReference>
<dbReference type="SUPFAM" id="SSF52343">
    <property type="entry name" value="Ferredoxin reductase-like, C-terminal NADP-linked domain"/>
    <property type="match status" value="1"/>
</dbReference>
<evidence type="ECO:0000256" key="8">
    <source>
        <dbReference type="ARBA" id="ARBA00023014"/>
    </source>
</evidence>
<dbReference type="OrthoDB" id="9789468at2"/>
<keyword evidence="5" id="KW-0274">FAD</keyword>
<dbReference type="Proteomes" id="UP000269412">
    <property type="component" value="Unassembled WGS sequence"/>
</dbReference>
<sequence length="342" mass="38504">MKLLVKEIIQETKDAVTICFKNGSFFKKLSYKPGQFMTINVPIDNTVHKRAYSFSSNPYTDSDLRITIKRVEQGLVSNYIHDNFKVGDKYEVDKPTGSFYIDPKKDAKKQYVFFAGGSGITPIFSIVKSVLEKEPNSKILLVYANQNYEGIIFNSEIENLTKKYPSSFSVEHILSKSDNAPLNYYSGLLTEEVLMAIMEKHNLKFDSSEYMICGPFGYMECVKEILNTNKVSPSNIKVEVFASPKIAVVGENQECDVEINYDNESYKIKVPKNKSILQMAMVNNIALPYSCRSGMCSTCKASCSKGDVVMTEGHFMPTEEVEEGKILTCISYPASETVVINF</sequence>
<dbReference type="CDD" id="cd00207">
    <property type="entry name" value="fer2"/>
    <property type="match status" value="1"/>
</dbReference>
<keyword evidence="3" id="KW-0001">2Fe-2S</keyword>
<dbReference type="InterPro" id="IPR001041">
    <property type="entry name" value="2Fe-2S_ferredoxin-type"/>
</dbReference>
<dbReference type="PROSITE" id="PS00197">
    <property type="entry name" value="2FE2S_FER_1"/>
    <property type="match status" value="1"/>
</dbReference>
<dbReference type="InterPro" id="IPR039261">
    <property type="entry name" value="FNR_nucleotide-bd"/>
</dbReference>
<evidence type="ECO:0000256" key="2">
    <source>
        <dbReference type="ARBA" id="ARBA00022630"/>
    </source>
</evidence>
<evidence type="ECO:0000256" key="6">
    <source>
        <dbReference type="ARBA" id="ARBA00023002"/>
    </source>
</evidence>
<evidence type="ECO:0000256" key="4">
    <source>
        <dbReference type="ARBA" id="ARBA00022723"/>
    </source>
</evidence>
<dbReference type="InterPro" id="IPR012675">
    <property type="entry name" value="Beta-grasp_dom_sf"/>
</dbReference>
<dbReference type="GO" id="GO:0046872">
    <property type="term" value="F:metal ion binding"/>
    <property type="evidence" value="ECO:0007669"/>
    <property type="project" value="UniProtKB-KW"/>
</dbReference>
<evidence type="ECO:0000259" key="10">
    <source>
        <dbReference type="PROSITE" id="PS51384"/>
    </source>
</evidence>
<dbReference type="Pfam" id="PF00175">
    <property type="entry name" value="NAD_binding_1"/>
    <property type="match status" value="1"/>
</dbReference>
<protein>
    <submittedName>
        <fullName evidence="11">Ring-1,2-phenylacetyl-CoA epoxidase subunit PaaE</fullName>
    </submittedName>
</protein>
<dbReference type="InterPro" id="IPR006058">
    <property type="entry name" value="2Fe2S_fd_BS"/>
</dbReference>
<comment type="cofactor">
    <cofactor evidence="1">
        <name>FAD</name>
        <dbReference type="ChEBI" id="CHEBI:57692"/>
    </cofactor>
</comment>
<dbReference type="SUPFAM" id="SSF63380">
    <property type="entry name" value="Riboflavin synthase domain-like"/>
    <property type="match status" value="1"/>
</dbReference>
<feature type="domain" description="2Fe-2S ferredoxin-type" evidence="9">
    <location>
        <begin position="255"/>
        <end position="342"/>
    </location>
</feature>
<keyword evidence="2" id="KW-0285">Flavoprotein</keyword>
<dbReference type="InterPro" id="IPR001709">
    <property type="entry name" value="Flavoprot_Pyr_Nucl_cyt_Rdtase"/>
</dbReference>
<dbReference type="SUPFAM" id="SSF54292">
    <property type="entry name" value="2Fe-2S ferredoxin-like"/>
    <property type="match status" value="1"/>
</dbReference>
<evidence type="ECO:0000256" key="5">
    <source>
        <dbReference type="ARBA" id="ARBA00022827"/>
    </source>
</evidence>
<organism evidence="11 12">
    <name type="scientific">Maribacter vaceletii</name>
    <dbReference type="NCBI Taxonomy" id="1206816"/>
    <lineage>
        <taxon>Bacteria</taxon>
        <taxon>Pseudomonadati</taxon>
        <taxon>Bacteroidota</taxon>
        <taxon>Flavobacteriia</taxon>
        <taxon>Flavobacteriales</taxon>
        <taxon>Flavobacteriaceae</taxon>
        <taxon>Maribacter</taxon>
    </lineage>
</organism>
<dbReference type="GO" id="GO:0016491">
    <property type="term" value="F:oxidoreductase activity"/>
    <property type="evidence" value="ECO:0007669"/>
    <property type="project" value="UniProtKB-KW"/>
</dbReference>
<keyword evidence="8" id="KW-0411">Iron-sulfur</keyword>
<dbReference type="InterPro" id="IPR017927">
    <property type="entry name" value="FAD-bd_FR_type"/>
</dbReference>
<dbReference type="PANTHER" id="PTHR47354:SF8">
    <property type="entry name" value="1,2-PHENYLACETYL-COA EPOXIDASE, SUBUNIT E"/>
    <property type="match status" value="1"/>
</dbReference>
<evidence type="ECO:0000313" key="11">
    <source>
        <dbReference type="EMBL" id="RKR14266.1"/>
    </source>
</evidence>
<dbReference type="Gene3D" id="3.40.50.80">
    <property type="entry name" value="Nucleotide-binding domain of ferredoxin-NADP reductase (FNR) module"/>
    <property type="match status" value="1"/>
</dbReference>
<dbReference type="EMBL" id="RBIQ01000007">
    <property type="protein sequence ID" value="RKR14266.1"/>
    <property type="molecule type" value="Genomic_DNA"/>
</dbReference>
<reference evidence="11 12" key="1">
    <citation type="submission" date="2018-10" db="EMBL/GenBank/DDBJ databases">
        <title>Genomic Encyclopedia of Archaeal and Bacterial Type Strains, Phase II (KMG-II): from individual species to whole genera.</title>
        <authorList>
            <person name="Goeker M."/>
        </authorList>
    </citation>
    <scope>NUCLEOTIDE SEQUENCE [LARGE SCALE GENOMIC DNA]</scope>
    <source>
        <strain evidence="11 12">DSM 25230</strain>
    </source>
</reference>
<dbReference type="CDD" id="cd06214">
    <property type="entry name" value="PA_degradation_oxidoreductase_like"/>
    <property type="match status" value="1"/>
</dbReference>
<evidence type="ECO:0000256" key="7">
    <source>
        <dbReference type="ARBA" id="ARBA00023004"/>
    </source>
</evidence>
<dbReference type="Gene3D" id="3.10.20.30">
    <property type="match status" value="1"/>
</dbReference>
<dbReference type="GO" id="GO:0050660">
    <property type="term" value="F:flavin adenine dinucleotide binding"/>
    <property type="evidence" value="ECO:0007669"/>
    <property type="project" value="TreeGrafter"/>
</dbReference>
<evidence type="ECO:0000256" key="1">
    <source>
        <dbReference type="ARBA" id="ARBA00001974"/>
    </source>
</evidence>
<evidence type="ECO:0000259" key="9">
    <source>
        <dbReference type="PROSITE" id="PS51085"/>
    </source>
</evidence>
<proteinExistence type="predicted"/>
<comment type="caution">
    <text evidence="11">The sequence shown here is derived from an EMBL/GenBank/DDBJ whole genome shotgun (WGS) entry which is preliminary data.</text>
</comment>
<gene>
    <name evidence="11" type="ORF">CLV91_0341</name>
</gene>
<dbReference type="InterPro" id="IPR036010">
    <property type="entry name" value="2Fe-2S_ferredoxin-like_sf"/>
</dbReference>
<dbReference type="PROSITE" id="PS51384">
    <property type="entry name" value="FAD_FR"/>
    <property type="match status" value="1"/>
</dbReference>
<evidence type="ECO:0000256" key="3">
    <source>
        <dbReference type="ARBA" id="ARBA00022714"/>
    </source>
</evidence>
<accession>A0A495EBR5</accession>
<dbReference type="InterPro" id="IPR008333">
    <property type="entry name" value="Cbr1-like_FAD-bd_dom"/>
</dbReference>
<feature type="domain" description="FAD-binding FR-type" evidence="10">
    <location>
        <begin position="1"/>
        <end position="102"/>
    </location>
</feature>
<dbReference type="RefSeq" id="WP_121063328.1">
    <property type="nucleotide sequence ID" value="NZ_RBIQ01000007.1"/>
</dbReference>
<keyword evidence="12" id="KW-1185">Reference proteome</keyword>